<feature type="region of interest" description="Disordered" evidence="1">
    <location>
        <begin position="1332"/>
        <end position="1402"/>
    </location>
</feature>
<sequence length="2452" mass="278102">MFLTSFFDPGRPPGRSSGGAQEPSQTSSSSSSPSFSEESSSRDRKEQASFISLRGTATTNTTATSVSGRNSSAPWLDLQSQLRRQLQQSSPSTSSPPPALPPLSFSNSSPSATSSTRRTSPIPGQDSSLQASQASPSSSALPTFLEASHTKLGTAPPWGEGVNKQNRSEEETSQSGKRLLPTDPPEALDELGSGGSVSSAPRGRRRDDMRKDGDRRRSEEEREEEWNSSMRARTSLAVSSNEKESQRDRRHSSSNTTSSLSPLHATNTTSDSLQDHHVLTTHQVYVHPVPLSPRSLQGSDQARKDFEAFPQSPSGLNLEKNNDEIYRPSYQEELPSGNSYSSTSQRISQKLHDRYHINQENTLVPHTGGDGVAPSNDCRSSPSLLQVQQHDASGVHTPPYHGQEQRENDNAKSESSSFFYQHDRDDKGREGEEGEHNEGKEIGEEEEKKKETREVLVKLPAFANTTERLIQARNFLEVQLASRPSHEDLLALNILPNPARWNRDKDGFLDRVEKLLGIHLKAQETSQQLHDLLLSSTCTLDKDEESSFLLCREKEERKIPIAEELNTRKGGEAVLSQRQESFSVDSRDRIIDHDSEVLFQKLREERKRENKISSSPQFISSSSSPLVTCDSLLYKALGILRGELHEISPQAHRAIRPSLPHPSSSSSPSSSLDALHSSSFFFKTKEKRGKEQEDGRADEEGKHSFCSIYQRVLLSETDEEDPMTDLLYQASDCLNEWILREQTKLGKLQRCEEEEDEEKKKREEGEGKEEEEKERKKTLLEEARDYLHRMDLLKADLEVFQKDLSLCSDVKKEKNKEKQRTEGISTSSHAGEEEEEKKEDYAVEDGDGGEGLALKLYGEMENVLLLEKKEQFLRRLIHLLQATETARILLSSLVILPSSSSSLPPGGSSSLSISSPGDSNLSPSGSNTTSLSLSGGETLPRLNSFLCLLEYIADEVCLHEDLPTYTCLHTVERLLCLVAHALPLFYQEISSRLRLLAWGRAVKRDEKDFFSKSEEDPNQEKKNGNEERRELDKTESSRDQEDEEEAKEQEEEKKKKSVSFSSSSWSLFRKKKNDQEEEESEKKKKKESLTEPGKTGEHEDIQLSLHHGDAREDGDRQTGDLFLYLAGLFLLQQIWSYFSELDKAIHQDLERKKKMKKNREETSVNTAGRDLLKLSKDKNDVFERKEDREESMVDSSHHRERHWRWDRVVGDQKGATKFSSLPSCERIWSVQTLAESLVTAFNFHFCREGGSALSRLDRPDWARDFLLQQLERHEELIYRDSSLLHHPKKGLGWIDPRDEENFSFLSAEIERYTSLQNSFQKKLLSLCDHPSFSRGSSSVPSRDLHRTKQRVKEEKEEERSKDRVSKEVPREDQEEEEERRRRLGESEVEKKGEETEGEDSSSILCLYDEMNMDLKGLSKIERSLPPLVFYRSARDLSLCIDPVEGLQIILASVFRQFLLRRMPLLIYTPIVAEASSSSSGTPSSSSFFDKALEQISLKRETEKNEDSPSFLSGQSHRQSAQRSFTSSGQEEGLENGEKSGENALLSHSDGLTNTIHPLTGRQEEQEEEERERNKEKVGITYEIASTYSGTAALFLKHLEQALFLHDEWRDQNSLKAACEVMKDFSNNTLIWPLGDERGERAKEEEIHTDRAVAERKKKKERERRRRSHMKKEESRREESDYKDSLDHGRRRYKEKDARDSCTREDQEDDRFQERTIRRRDEAMKRQGGTTRKEKDEEERRRATEVGRGLSLLRGFVTAALLEDEEGKEEERRTKEERNENPFDAASETDANLSETSGWGDDSFNSWMEEEDNERKDTKEEKEEEGKELNACKRTSSPGHLRERDRNDKINSHVYTSQRESDEEEDDEEEEDEEEEDDEGTSPNESRPGPVGMLDFWISLDKAFMMRELEGLVEDQAVEKHRDLATLLQHTPGRMQACLENSNELVASSLALFEAALPRAGALGNDDALERFYEGVFGPALERLTETIKGSWNGLDCLAANPSRCALLLESVTALCMYLDPLVEEETPDKKTQGEMHAEHRGEGENALLLTRDTNSLLLRAFFRRFLPSHVDALVSMRNRMEEFIFLEVQEDIQASLPRLAKVSTPLDRALNLLLSLTSPLHLELQRRLQSRCLLEIDRSLLSQVKALSRSLAKYRPPSSPSSEVSQQLYTLEENCLHTYAEARRLFPSLFSPPGDDFSDLPSLHSLPDLSLSSSSSLSRPRDPMPRTHAAGLMFLRARENPPFPSSSSSVNLALGEAISSLERELEIEKSLLSSRSHTGSSSGFNFLHSLSHLATGGLLEGEKKMKPKEENRLSRKEGSAEEEEDEAAETRRRRGGKESHVERDDSAAMRFWGRVQNTAGTYLGYGGESGSKTFCQETSADEEKNRFLRDEREREESMERKKRTIHAMETLANLLGVTDQHYCCLSAEDLLSLGTVLLHLPPHQEASTSVSP</sequence>
<feature type="region of interest" description="Disordered" evidence="1">
    <location>
        <begin position="1"/>
        <end position="276"/>
    </location>
</feature>
<keyword evidence="3" id="KW-1185">Reference proteome</keyword>
<dbReference type="GeneID" id="94425316"/>
<feature type="compositionally biased region" description="Basic and acidic residues" evidence="1">
    <location>
        <begin position="1768"/>
        <end position="1780"/>
    </location>
</feature>
<dbReference type="VEuPathDB" id="ToxoDB:CSUI_001902"/>
<feature type="compositionally biased region" description="Acidic residues" evidence="1">
    <location>
        <begin position="832"/>
        <end position="845"/>
    </location>
</feature>
<name>A0A2C6LB12_9APIC</name>
<dbReference type="PANTHER" id="PTHR36812">
    <property type="entry name" value="NEUROFILAMENT TRIPLET M PROTEIN-LIKE PROTEIN"/>
    <property type="match status" value="1"/>
</dbReference>
<feature type="compositionally biased region" description="Basic and acidic residues" evidence="1">
    <location>
        <begin position="205"/>
        <end position="220"/>
    </location>
</feature>
<feature type="region of interest" description="Disordered" evidence="1">
    <location>
        <begin position="899"/>
        <end position="933"/>
    </location>
</feature>
<feature type="region of interest" description="Disordered" evidence="1">
    <location>
        <begin position="2298"/>
        <end position="2345"/>
    </location>
</feature>
<feature type="compositionally biased region" description="Basic and acidic residues" evidence="1">
    <location>
        <begin position="1640"/>
        <end position="1654"/>
    </location>
</feature>
<feature type="compositionally biased region" description="Basic and acidic residues" evidence="1">
    <location>
        <begin position="403"/>
        <end position="412"/>
    </location>
</feature>
<feature type="region of interest" description="Disordered" evidence="1">
    <location>
        <begin position="361"/>
        <end position="452"/>
    </location>
</feature>
<feature type="compositionally biased region" description="Low complexity" evidence="1">
    <location>
        <begin position="1332"/>
        <end position="1341"/>
    </location>
</feature>
<dbReference type="Proteomes" id="UP000221165">
    <property type="component" value="Unassembled WGS sequence"/>
</dbReference>
<feature type="compositionally biased region" description="Basic and acidic residues" evidence="1">
    <location>
        <begin position="2336"/>
        <end position="2345"/>
    </location>
</feature>
<dbReference type="OrthoDB" id="332331at2759"/>
<feature type="compositionally biased region" description="Polar residues" evidence="1">
    <location>
        <begin position="1507"/>
        <end position="1529"/>
    </location>
</feature>
<evidence type="ECO:0000256" key="1">
    <source>
        <dbReference type="SAM" id="MobiDB-lite"/>
    </source>
</evidence>
<organism evidence="2 3">
    <name type="scientific">Cystoisospora suis</name>
    <dbReference type="NCBI Taxonomy" id="483139"/>
    <lineage>
        <taxon>Eukaryota</taxon>
        <taxon>Sar</taxon>
        <taxon>Alveolata</taxon>
        <taxon>Apicomplexa</taxon>
        <taxon>Conoidasida</taxon>
        <taxon>Coccidia</taxon>
        <taxon>Eucoccidiorida</taxon>
        <taxon>Eimeriorina</taxon>
        <taxon>Sarcocystidae</taxon>
        <taxon>Cystoisospora</taxon>
    </lineage>
</organism>
<evidence type="ECO:0000313" key="2">
    <source>
        <dbReference type="EMBL" id="PHJ24254.1"/>
    </source>
</evidence>
<feature type="compositionally biased region" description="Polar residues" evidence="1">
    <location>
        <begin position="377"/>
        <end position="391"/>
    </location>
</feature>
<feature type="region of interest" description="Disordered" evidence="1">
    <location>
        <begin position="1067"/>
        <end position="1101"/>
    </location>
</feature>
<feature type="region of interest" description="Disordered" evidence="1">
    <location>
        <begin position="811"/>
        <end position="845"/>
    </location>
</feature>
<dbReference type="EMBL" id="MIGC01000783">
    <property type="protein sequence ID" value="PHJ24254.1"/>
    <property type="molecule type" value="Genomic_DNA"/>
</dbReference>
<feature type="compositionally biased region" description="Basic and acidic residues" evidence="1">
    <location>
        <begin position="1378"/>
        <end position="1394"/>
    </location>
</feature>
<feature type="compositionally biased region" description="Basic and acidic residues" evidence="1">
    <location>
        <begin position="1839"/>
        <end position="1850"/>
    </location>
</feature>
<feature type="compositionally biased region" description="Polar residues" evidence="1">
    <location>
        <begin position="336"/>
        <end position="348"/>
    </location>
</feature>
<accession>A0A2C6LB12</accession>
<feature type="compositionally biased region" description="Basic and acidic residues" evidence="1">
    <location>
        <begin position="421"/>
        <end position="452"/>
    </location>
</feature>
<feature type="compositionally biased region" description="Basic and acidic residues" evidence="1">
    <location>
        <begin position="1342"/>
        <end position="1371"/>
    </location>
</feature>
<feature type="compositionally biased region" description="Basic and acidic residues" evidence="1">
    <location>
        <begin position="2300"/>
        <end position="2319"/>
    </location>
</feature>
<feature type="region of interest" description="Disordered" evidence="1">
    <location>
        <begin position="748"/>
        <end position="775"/>
    </location>
</feature>
<protein>
    <submittedName>
        <fullName evidence="2">Uncharacterized protein</fullName>
    </submittedName>
</protein>
<comment type="caution">
    <text evidence="2">The sequence shown here is derived from an EMBL/GenBank/DDBJ whole genome shotgun (WGS) entry which is preliminary data.</text>
</comment>
<feature type="compositionally biased region" description="Acidic residues" evidence="1">
    <location>
        <begin position="1040"/>
        <end position="1049"/>
    </location>
</feature>
<evidence type="ECO:0000313" key="3">
    <source>
        <dbReference type="Proteomes" id="UP000221165"/>
    </source>
</evidence>
<reference evidence="2 3" key="1">
    <citation type="journal article" date="2017" name="Int. J. Parasitol.">
        <title>The genome of the protozoan parasite Cystoisospora suis and a reverse vaccinology approach to identify vaccine candidates.</title>
        <authorList>
            <person name="Palmieri N."/>
            <person name="Shrestha A."/>
            <person name="Ruttkowski B."/>
            <person name="Beck T."/>
            <person name="Vogl C."/>
            <person name="Tomley F."/>
            <person name="Blake D.P."/>
            <person name="Joachim A."/>
        </authorList>
    </citation>
    <scope>NUCLEOTIDE SEQUENCE [LARGE SCALE GENOMIC DNA]</scope>
    <source>
        <strain evidence="2 3">Wien I</strain>
    </source>
</reference>
<feature type="compositionally biased region" description="Low complexity" evidence="1">
    <location>
        <begin position="102"/>
        <end position="142"/>
    </location>
</feature>
<feature type="region of interest" description="Disordered" evidence="1">
    <location>
        <begin position="307"/>
        <end position="348"/>
    </location>
</feature>
<feature type="compositionally biased region" description="Acidic residues" evidence="1">
    <location>
        <begin position="1860"/>
        <end position="1879"/>
    </location>
</feature>
<feature type="region of interest" description="Disordered" evidence="1">
    <location>
        <begin position="1640"/>
        <end position="1891"/>
    </location>
</feature>
<gene>
    <name evidence="2" type="ORF">CSUI_001902</name>
</gene>
<feature type="region of interest" description="Disordered" evidence="1">
    <location>
        <begin position="1499"/>
        <end position="1576"/>
    </location>
</feature>
<dbReference type="PANTHER" id="PTHR36812:SF9">
    <property type="entry name" value="MYB-LIKE PROTEIN X ISOFORM X1"/>
    <property type="match status" value="1"/>
</dbReference>
<feature type="compositionally biased region" description="Low complexity" evidence="1">
    <location>
        <begin position="80"/>
        <end position="93"/>
    </location>
</feature>
<feature type="compositionally biased region" description="Polar residues" evidence="1">
    <location>
        <begin position="227"/>
        <end position="240"/>
    </location>
</feature>
<feature type="compositionally biased region" description="Basic and acidic residues" evidence="1">
    <location>
        <begin position="1812"/>
        <end position="1830"/>
    </location>
</feature>
<feature type="compositionally biased region" description="Basic and acidic residues" evidence="1">
    <location>
        <begin position="811"/>
        <end position="821"/>
    </location>
</feature>
<feature type="region of interest" description="Disordered" evidence="1">
    <location>
        <begin position="1009"/>
        <end position="1055"/>
    </location>
</feature>
<proteinExistence type="predicted"/>
<feature type="compositionally biased region" description="Basic and acidic residues" evidence="1">
    <location>
        <begin position="1670"/>
        <end position="1744"/>
    </location>
</feature>
<feature type="compositionally biased region" description="Low complexity" evidence="1">
    <location>
        <begin position="13"/>
        <end position="38"/>
    </location>
</feature>
<feature type="compositionally biased region" description="Basic residues" evidence="1">
    <location>
        <begin position="1655"/>
        <end position="1669"/>
    </location>
</feature>
<feature type="compositionally biased region" description="Basic and acidic residues" evidence="1">
    <location>
        <begin position="1009"/>
        <end position="1039"/>
    </location>
</feature>
<dbReference type="RefSeq" id="XP_067925927.1">
    <property type="nucleotide sequence ID" value="XM_068062105.1"/>
</dbReference>